<keyword evidence="3" id="KW-0813">Transport</keyword>
<keyword evidence="5 7" id="KW-1133">Transmembrane helix</keyword>
<evidence type="ECO:0000313" key="8">
    <source>
        <dbReference type="EMBL" id="HEU97624.1"/>
    </source>
</evidence>
<evidence type="ECO:0000256" key="4">
    <source>
        <dbReference type="ARBA" id="ARBA00022692"/>
    </source>
</evidence>
<evidence type="ECO:0000256" key="6">
    <source>
        <dbReference type="ARBA" id="ARBA00023136"/>
    </source>
</evidence>
<feature type="transmembrane region" description="Helical" evidence="7">
    <location>
        <begin position="97"/>
        <end position="116"/>
    </location>
</feature>
<comment type="caution">
    <text evidence="8">The sequence shown here is derived from an EMBL/GenBank/DDBJ whole genome shotgun (WGS) entry which is preliminary data.</text>
</comment>
<proteinExistence type="inferred from homology"/>
<evidence type="ECO:0000256" key="2">
    <source>
        <dbReference type="ARBA" id="ARBA00008472"/>
    </source>
</evidence>
<evidence type="ECO:0000256" key="3">
    <source>
        <dbReference type="ARBA" id="ARBA00022448"/>
    </source>
</evidence>
<dbReference type="InterPro" id="IPR000440">
    <property type="entry name" value="NADH_UbQ/plastoQ_OxRdtase_su3"/>
</dbReference>
<dbReference type="Gene3D" id="1.20.58.1610">
    <property type="entry name" value="NADH:ubiquinone/plastoquinone oxidoreductase, chain 3"/>
    <property type="match status" value="1"/>
</dbReference>
<comment type="subcellular location">
    <subcellularLocation>
        <location evidence="1">Membrane</location>
    </subcellularLocation>
</comment>
<dbReference type="GO" id="GO:0008137">
    <property type="term" value="F:NADH dehydrogenase (ubiquinone) activity"/>
    <property type="evidence" value="ECO:0007669"/>
    <property type="project" value="InterPro"/>
</dbReference>
<keyword evidence="4 7" id="KW-0812">Transmembrane</keyword>
<dbReference type="Proteomes" id="UP000885664">
    <property type="component" value="Unassembled WGS sequence"/>
</dbReference>
<feature type="transmembrane region" description="Helical" evidence="7">
    <location>
        <begin position="66"/>
        <end position="85"/>
    </location>
</feature>
<protein>
    <recommendedName>
        <fullName evidence="9">NADH-quinone oxidoreductase subunit A</fullName>
    </recommendedName>
</protein>
<reference evidence="8" key="1">
    <citation type="journal article" date="2020" name="mSystems">
        <title>Genome- and Community-Level Interaction Insights into Carbon Utilization and Element Cycling Functions of Hydrothermarchaeota in Hydrothermal Sediment.</title>
        <authorList>
            <person name="Zhou Z."/>
            <person name="Liu Y."/>
            <person name="Xu W."/>
            <person name="Pan J."/>
            <person name="Luo Z.H."/>
            <person name="Li M."/>
        </authorList>
    </citation>
    <scope>NUCLEOTIDE SEQUENCE [LARGE SCALE GENOMIC DNA]</scope>
    <source>
        <strain evidence="8">SpSt-1259</strain>
    </source>
</reference>
<gene>
    <name evidence="8" type="ORF">ENO36_02055</name>
</gene>
<feature type="transmembrane region" description="Helical" evidence="7">
    <location>
        <begin position="12"/>
        <end position="36"/>
    </location>
</feature>
<dbReference type="Pfam" id="PF00507">
    <property type="entry name" value="Oxidored_q4"/>
    <property type="match status" value="1"/>
</dbReference>
<name>A0A7C2UW09_9CREN</name>
<dbReference type="EMBL" id="DSFE01000046">
    <property type="protein sequence ID" value="HEU97624.1"/>
    <property type="molecule type" value="Genomic_DNA"/>
</dbReference>
<evidence type="ECO:0000256" key="1">
    <source>
        <dbReference type="ARBA" id="ARBA00004370"/>
    </source>
</evidence>
<evidence type="ECO:0008006" key="9">
    <source>
        <dbReference type="Google" id="ProtNLM"/>
    </source>
</evidence>
<dbReference type="InterPro" id="IPR038430">
    <property type="entry name" value="NDAH_ubi_oxred_su3_sf"/>
</dbReference>
<dbReference type="AlphaFoldDB" id="A0A7C2UW09"/>
<keyword evidence="6 7" id="KW-0472">Membrane</keyword>
<accession>A0A7C2UW09</accession>
<organism evidence="8">
    <name type="scientific">Fervidicoccus fontis</name>
    <dbReference type="NCBI Taxonomy" id="683846"/>
    <lineage>
        <taxon>Archaea</taxon>
        <taxon>Thermoproteota</taxon>
        <taxon>Thermoprotei</taxon>
        <taxon>Fervidicoccales</taxon>
        <taxon>Fervidicoccaceae</taxon>
        <taxon>Fervidicoccus</taxon>
    </lineage>
</organism>
<dbReference type="GO" id="GO:0016020">
    <property type="term" value="C:membrane"/>
    <property type="evidence" value="ECO:0007669"/>
    <property type="project" value="UniProtKB-SubCell"/>
</dbReference>
<comment type="similarity">
    <text evidence="2">Belongs to the complex I subunit 3 family.</text>
</comment>
<evidence type="ECO:0000256" key="5">
    <source>
        <dbReference type="ARBA" id="ARBA00022989"/>
    </source>
</evidence>
<sequence>MRVRDLDVTSLYSFGILPALLTLLLLVVIAIFYLGLKKDGGDLKDSRYEAGNPPKYEARVRYGMQYLGFFIIFASFEPIVLIFLLLSSASSYYANKIFFLVLLGSALLIPILFVSLKISEKKEEWMWD</sequence>
<evidence type="ECO:0000256" key="7">
    <source>
        <dbReference type="SAM" id="Phobius"/>
    </source>
</evidence>